<evidence type="ECO:0000256" key="1">
    <source>
        <dbReference type="ARBA" id="ARBA00004609"/>
    </source>
</evidence>
<evidence type="ECO:0000256" key="6">
    <source>
        <dbReference type="ARBA" id="ARBA00023157"/>
    </source>
</evidence>
<dbReference type="Gramene" id="RZC49996">
    <property type="protein sequence ID" value="RZC49996"/>
    <property type="gene ID" value="C5167_018426"/>
</dbReference>
<keyword evidence="4 8" id="KW-0732">Signal</keyword>
<dbReference type="OrthoDB" id="2019109at2759"/>
<dbReference type="Gene3D" id="1.20.58.1040">
    <property type="match status" value="1"/>
</dbReference>
<gene>
    <name evidence="10" type="ORF">C5167_018426</name>
</gene>
<dbReference type="PANTHER" id="PTHR31044">
    <property type="entry name" value="BETA-1,3 GLUCANASE"/>
    <property type="match status" value="1"/>
</dbReference>
<keyword evidence="3" id="KW-0449">Lipoprotein</keyword>
<dbReference type="PANTHER" id="PTHR31044:SF55">
    <property type="entry name" value="CARBOHYDRATE-BINDING X8 DOMAIN SUPERFAMILY PROTEIN"/>
    <property type="match status" value="1"/>
</dbReference>
<accession>A0A4Y7IPF6</accession>
<dbReference type="OMA" id="QWCIADQ"/>
<dbReference type="SMART" id="SM00768">
    <property type="entry name" value="X8"/>
    <property type="match status" value="1"/>
</dbReference>
<dbReference type="Proteomes" id="UP000316621">
    <property type="component" value="Chromosome 2"/>
</dbReference>
<dbReference type="GO" id="GO:0009506">
    <property type="term" value="C:plasmodesma"/>
    <property type="evidence" value="ECO:0007669"/>
    <property type="project" value="UniProtKB-ARBA"/>
</dbReference>
<evidence type="ECO:0000256" key="2">
    <source>
        <dbReference type="ARBA" id="ARBA00022475"/>
    </source>
</evidence>
<dbReference type="GO" id="GO:0005886">
    <property type="term" value="C:plasma membrane"/>
    <property type="evidence" value="ECO:0007669"/>
    <property type="project" value="UniProtKB-SubCell"/>
</dbReference>
<dbReference type="FunFam" id="1.20.58.1040:FF:000001">
    <property type="entry name" value="Glucan endo-1,3-beta-glucosidase 4"/>
    <property type="match status" value="1"/>
</dbReference>
<keyword evidence="2" id="KW-1003">Cell membrane</keyword>
<reference evidence="10 11" key="1">
    <citation type="journal article" date="2018" name="Science">
        <title>The opium poppy genome and morphinan production.</title>
        <authorList>
            <person name="Guo L."/>
            <person name="Winzer T."/>
            <person name="Yang X."/>
            <person name="Li Y."/>
            <person name="Ning Z."/>
            <person name="He Z."/>
            <person name="Teodor R."/>
            <person name="Lu Y."/>
            <person name="Bowser T.A."/>
            <person name="Graham I.A."/>
            <person name="Ye K."/>
        </authorList>
    </citation>
    <scope>NUCLEOTIDE SEQUENCE [LARGE SCALE GENOMIC DNA]</scope>
    <source>
        <strain evidence="11">cv. HN1</strain>
        <tissue evidence="10">Leaves</tissue>
    </source>
</reference>
<keyword evidence="3" id="KW-0336">GPI-anchor</keyword>
<evidence type="ECO:0000256" key="7">
    <source>
        <dbReference type="ARBA" id="ARBA00023180"/>
    </source>
</evidence>
<keyword evidence="11" id="KW-1185">Reference proteome</keyword>
<evidence type="ECO:0000313" key="10">
    <source>
        <dbReference type="EMBL" id="RZC49996.1"/>
    </source>
</evidence>
<comment type="subcellular location">
    <subcellularLocation>
        <location evidence="1">Cell membrane</location>
        <topology evidence="1">Lipid-anchor</topology>
        <topology evidence="1">GPI-anchor</topology>
    </subcellularLocation>
</comment>
<dbReference type="InterPro" id="IPR012946">
    <property type="entry name" value="X8"/>
</dbReference>
<evidence type="ECO:0000256" key="8">
    <source>
        <dbReference type="SAM" id="SignalP"/>
    </source>
</evidence>
<evidence type="ECO:0000256" key="3">
    <source>
        <dbReference type="ARBA" id="ARBA00022622"/>
    </source>
</evidence>
<name>A0A4Y7IPF6_PAPSO</name>
<feature type="signal peptide" evidence="8">
    <location>
        <begin position="1"/>
        <end position="26"/>
    </location>
</feature>
<dbReference type="InterPro" id="IPR044788">
    <property type="entry name" value="X8_dom_prot"/>
</dbReference>
<keyword evidence="5" id="KW-0472">Membrane</keyword>
<dbReference type="GO" id="GO:0098552">
    <property type="term" value="C:side of membrane"/>
    <property type="evidence" value="ECO:0007669"/>
    <property type="project" value="UniProtKB-KW"/>
</dbReference>
<dbReference type="Pfam" id="PF07983">
    <property type="entry name" value="X8"/>
    <property type="match status" value="1"/>
</dbReference>
<evidence type="ECO:0000256" key="5">
    <source>
        <dbReference type="ARBA" id="ARBA00023136"/>
    </source>
</evidence>
<dbReference type="AlphaFoldDB" id="A0A4Y7IPF6"/>
<dbReference type="EMBL" id="CM010716">
    <property type="protein sequence ID" value="RZC49996.1"/>
    <property type="molecule type" value="Genomic_DNA"/>
</dbReference>
<sequence length="119" mass="13624">MPSFTISRILFVLLFTMMIILQNSNGQMEEWCIADEQTPHDVLQMALDWACGRGGADCSKIQRNKSCYNPNTLLDHASYAFNSYYQKFKKQGATCYFRSAAMISNLDPSHNSCKFEYIP</sequence>
<protein>
    <recommendedName>
        <fullName evidence="9">X8 domain-containing protein</fullName>
    </recommendedName>
</protein>
<organism evidence="10 11">
    <name type="scientific">Papaver somniferum</name>
    <name type="common">Opium poppy</name>
    <dbReference type="NCBI Taxonomy" id="3469"/>
    <lineage>
        <taxon>Eukaryota</taxon>
        <taxon>Viridiplantae</taxon>
        <taxon>Streptophyta</taxon>
        <taxon>Embryophyta</taxon>
        <taxon>Tracheophyta</taxon>
        <taxon>Spermatophyta</taxon>
        <taxon>Magnoliopsida</taxon>
        <taxon>Ranunculales</taxon>
        <taxon>Papaveraceae</taxon>
        <taxon>Papaveroideae</taxon>
        <taxon>Papaver</taxon>
    </lineage>
</organism>
<feature type="domain" description="X8" evidence="9">
    <location>
        <begin position="30"/>
        <end position="115"/>
    </location>
</feature>
<evidence type="ECO:0000313" key="11">
    <source>
        <dbReference type="Proteomes" id="UP000316621"/>
    </source>
</evidence>
<evidence type="ECO:0000256" key="4">
    <source>
        <dbReference type="ARBA" id="ARBA00022729"/>
    </source>
</evidence>
<keyword evidence="7" id="KW-0325">Glycoprotein</keyword>
<evidence type="ECO:0000259" key="9">
    <source>
        <dbReference type="SMART" id="SM00768"/>
    </source>
</evidence>
<keyword evidence="6" id="KW-1015">Disulfide bond</keyword>
<feature type="chain" id="PRO_5021296216" description="X8 domain-containing protein" evidence="8">
    <location>
        <begin position="27"/>
        <end position="119"/>
    </location>
</feature>
<proteinExistence type="predicted"/>